<dbReference type="InterPro" id="IPR036390">
    <property type="entry name" value="WH_DNA-bd_sf"/>
</dbReference>
<evidence type="ECO:0000256" key="3">
    <source>
        <dbReference type="ARBA" id="ARBA00023125"/>
    </source>
</evidence>
<dbReference type="PANTHER" id="PTHR30126:SF78">
    <property type="entry name" value="HTH LYSR-TYPE DOMAIN-CONTAINING PROTEIN"/>
    <property type="match status" value="1"/>
</dbReference>
<dbReference type="SUPFAM" id="SSF53850">
    <property type="entry name" value="Periplasmic binding protein-like II"/>
    <property type="match status" value="1"/>
</dbReference>
<dbReference type="Proteomes" id="UP001418796">
    <property type="component" value="Unassembled WGS sequence"/>
</dbReference>
<organism evidence="6 7">
    <name type="scientific">Alkalicoccobacillus gibsonii</name>
    <dbReference type="NCBI Taxonomy" id="79881"/>
    <lineage>
        <taxon>Bacteria</taxon>
        <taxon>Bacillati</taxon>
        <taxon>Bacillota</taxon>
        <taxon>Bacilli</taxon>
        <taxon>Bacillales</taxon>
        <taxon>Bacillaceae</taxon>
        <taxon>Alkalicoccobacillus</taxon>
    </lineage>
</organism>
<comment type="similarity">
    <text evidence="1">Belongs to the LysR transcriptional regulatory family.</text>
</comment>
<dbReference type="Pfam" id="PF00126">
    <property type="entry name" value="HTH_1"/>
    <property type="match status" value="1"/>
</dbReference>
<evidence type="ECO:0000313" key="6">
    <source>
        <dbReference type="EMBL" id="MEN0642399.1"/>
    </source>
</evidence>
<dbReference type="CDD" id="cd05466">
    <property type="entry name" value="PBP2_LTTR_substrate"/>
    <property type="match status" value="1"/>
</dbReference>
<name>A0ABU9VEY9_9BACI</name>
<evidence type="ECO:0000313" key="7">
    <source>
        <dbReference type="Proteomes" id="UP001418796"/>
    </source>
</evidence>
<keyword evidence="7" id="KW-1185">Reference proteome</keyword>
<comment type="caution">
    <text evidence="6">The sequence shown here is derived from an EMBL/GenBank/DDBJ whole genome shotgun (WGS) entry which is preliminary data.</text>
</comment>
<dbReference type="InterPro" id="IPR036388">
    <property type="entry name" value="WH-like_DNA-bd_sf"/>
</dbReference>
<feature type="domain" description="HTH lysR-type" evidence="5">
    <location>
        <begin position="1"/>
        <end position="58"/>
    </location>
</feature>
<keyword evidence="3" id="KW-0238">DNA-binding</keyword>
<evidence type="ECO:0000256" key="4">
    <source>
        <dbReference type="ARBA" id="ARBA00023163"/>
    </source>
</evidence>
<dbReference type="RefSeq" id="WP_343129526.1">
    <property type="nucleotide sequence ID" value="NZ_JBCITK010000001.1"/>
</dbReference>
<dbReference type="Gene3D" id="3.40.190.290">
    <property type="match status" value="1"/>
</dbReference>
<dbReference type="PANTHER" id="PTHR30126">
    <property type="entry name" value="HTH-TYPE TRANSCRIPTIONAL REGULATOR"/>
    <property type="match status" value="1"/>
</dbReference>
<protein>
    <submittedName>
        <fullName evidence="6">LysR family transcriptional regulator</fullName>
    </submittedName>
</protein>
<gene>
    <name evidence="6" type="ORF">MKY91_04380</name>
</gene>
<reference evidence="6 7" key="1">
    <citation type="submission" date="2024-03" db="EMBL/GenBank/DDBJ databases">
        <title>Bacilli Hybrid Assemblies.</title>
        <authorList>
            <person name="Kovac J."/>
        </authorList>
    </citation>
    <scope>NUCLEOTIDE SEQUENCE [LARGE SCALE GENOMIC DNA]</scope>
    <source>
        <strain evidence="6 7">FSL R7-0666</strain>
    </source>
</reference>
<dbReference type="Gene3D" id="1.10.10.10">
    <property type="entry name" value="Winged helix-like DNA-binding domain superfamily/Winged helix DNA-binding domain"/>
    <property type="match status" value="1"/>
</dbReference>
<dbReference type="InterPro" id="IPR000847">
    <property type="entry name" value="LysR_HTH_N"/>
</dbReference>
<dbReference type="PRINTS" id="PR00039">
    <property type="entry name" value="HTHLYSR"/>
</dbReference>
<dbReference type="InterPro" id="IPR005119">
    <property type="entry name" value="LysR_subst-bd"/>
</dbReference>
<dbReference type="PROSITE" id="PS50931">
    <property type="entry name" value="HTH_LYSR"/>
    <property type="match status" value="1"/>
</dbReference>
<proteinExistence type="inferred from homology"/>
<dbReference type="SUPFAM" id="SSF46785">
    <property type="entry name" value="Winged helix' DNA-binding domain"/>
    <property type="match status" value="1"/>
</dbReference>
<keyword evidence="2" id="KW-0805">Transcription regulation</keyword>
<sequence>MKVEDHQLVVALSEAGTIKEASKSLLISQPAVSQRLKSIEAYWGKSLFVRTPKKLVPTPSGEKVITFSRKMMTETNQVMNALLTDSDTIEGTLSLGVASTIGQYYLPAVLSDFMTSYPRVNVELFTGLSSDIMGQHEGFHVFITRGSKPTAQSVLLLEERLYLLRKKGAQSNVLIEFQADSSFQTIVSQWLIQHPDQQVLTKVKVDQMETSKQLLKHGIGATVLPELAVGDLDLSDYHVTMLSNEDEQIVRKTWISHAKYAESFPQVKAFLTFIRSYKK</sequence>
<dbReference type="EMBL" id="JBCITK010000001">
    <property type="protein sequence ID" value="MEN0642399.1"/>
    <property type="molecule type" value="Genomic_DNA"/>
</dbReference>
<dbReference type="Pfam" id="PF03466">
    <property type="entry name" value="LysR_substrate"/>
    <property type="match status" value="1"/>
</dbReference>
<keyword evidence="4" id="KW-0804">Transcription</keyword>
<evidence type="ECO:0000259" key="5">
    <source>
        <dbReference type="PROSITE" id="PS50931"/>
    </source>
</evidence>
<accession>A0ABU9VEY9</accession>
<evidence type="ECO:0000256" key="2">
    <source>
        <dbReference type="ARBA" id="ARBA00023015"/>
    </source>
</evidence>
<evidence type="ECO:0000256" key="1">
    <source>
        <dbReference type="ARBA" id="ARBA00009437"/>
    </source>
</evidence>